<dbReference type="HOGENOM" id="CLU_2610134_0_0_1"/>
<protein>
    <submittedName>
        <fullName evidence="2">Uncharacterized protein</fullName>
    </submittedName>
</protein>
<evidence type="ECO:0000256" key="1">
    <source>
        <dbReference type="SAM" id="MobiDB-lite"/>
    </source>
</evidence>
<dbReference type="Proteomes" id="UP000006591">
    <property type="component" value="Chromosome 1"/>
</dbReference>
<accession>A0A0E0FSI2</accession>
<feature type="compositionally biased region" description="Basic residues" evidence="1">
    <location>
        <begin position="68"/>
        <end position="79"/>
    </location>
</feature>
<proteinExistence type="predicted"/>
<dbReference type="Gramene" id="ONIVA01G33620.1">
    <property type="protein sequence ID" value="ONIVA01G33620.1"/>
    <property type="gene ID" value="ONIVA01G33620"/>
</dbReference>
<keyword evidence="3" id="KW-1185">Reference proteome</keyword>
<reference evidence="2" key="1">
    <citation type="submission" date="2015-04" db="UniProtKB">
        <authorList>
            <consortium name="EnsemblPlants"/>
        </authorList>
    </citation>
    <scope>IDENTIFICATION</scope>
    <source>
        <strain evidence="2">SL10</strain>
    </source>
</reference>
<organism evidence="2">
    <name type="scientific">Oryza nivara</name>
    <name type="common">Indian wild rice</name>
    <name type="synonym">Oryza sativa f. spontanea</name>
    <dbReference type="NCBI Taxonomy" id="4536"/>
    <lineage>
        <taxon>Eukaryota</taxon>
        <taxon>Viridiplantae</taxon>
        <taxon>Streptophyta</taxon>
        <taxon>Embryophyta</taxon>
        <taxon>Tracheophyta</taxon>
        <taxon>Spermatophyta</taxon>
        <taxon>Magnoliopsida</taxon>
        <taxon>Liliopsida</taxon>
        <taxon>Poales</taxon>
        <taxon>Poaceae</taxon>
        <taxon>BOP clade</taxon>
        <taxon>Oryzoideae</taxon>
        <taxon>Oryzeae</taxon>
        <taxon>Oryzinae</taxon>
        <taxon>Oryza</taxon>
    </lineage>
</organism>
<reference evidence="2" key="2">
    <citation type="submission" date="2018-04" db="EMBL/GenBank/DDBJ databases">
        <title>OnivRS2 (Oryza nivara Reference Sequence Version 2).</title>
        <authorList>
            <person name="Zhang J."/>
            <person name="Kudrna D."/>
            <person name="Lee S."/>
            <person name="Talag J."/>
            <person name="Rajasekar S."/>
            <person name="Welchert J."/>
            <person name="Hsing Y.-I."/>
            <person name="Wing R.A."/>
        </authorList>
    </citation>
    <scope>NUCLEOTIDE SEQUENCE [LARGE SCALE GENOMIC DNA]</scope>
</reference>
<dbReference type="EnsemblPlants" id="ONIVA01G33620.1">
    <property type="protein sequence ID" value="ONIVA01G33620.1"/>
    <property type="gene ID" value="ONIVA01G33620"/>
</dbReference>
<feature type="compositionally biased region" description="Basic residues" evidence="1">
    <location>
        <begin position="13"/>
        <end position="22"/>
    </location>
</feature>
<evidence type="ECO:0000313" key="3">
    <source>
        <dbReference type="Proteomes" id="UP000006591"/>
    </source>
</evidence>
<dbReference type="AlphaFoldDB" id="A0A0E0FSI2"/>
<evidence type="ECO:0000313" key="2">
    <source>
        <dbReference type="EnsemblPlants" id="ONIVA01G33620.1"/>
    </source>
</evidence>
<name>A0A0E0FSI2_ORYNI</name>
<sequence>MLKASVQFDRRSTAYKKPKRPRDQKTSSVNPLHPAQPLPRTHTHPRRAAAADIRGPWPWPWPPGSRAVSRRSSRTRGAR</sequence>
<feature type="region of interest" description="Disordered" evidence="1">
    <location>
        <begin position="1"/>
        <end position="79"/>
    </location>
</feature>